<dbReference type="InterPro" id="IPR038732">
    <property type="entry name" value="HpyO/CreE_NAD-binding"/>
</dbReference>
<dbReference type="Proteomes" id="UP000291286">
    <property type="component" value="Unassembled WGS sequence"/>
</dbReference>
<sequence>MHITLIGAGFCGSALAAELLRQGGPQARVTLVGQPETFGRGVAYGAARPEHLLNARAKDLGLVADAPTGFADALALGEGGRLGFLPRLAYGDYLQDQLHQATAQAQNFARIEEEVIAVDRVPGGFRVLLGNGEDFLSDSVVLCVGALPPQRLAGVGPRLAVDRRYIGWPWQDGAIDAIAPNARLLIVGTGLTMADVVVTLRQRDHRGPITVLSRHGLMPLPHLEAPGAPLELPPSVQQSLRDHDLRGLVRTLRQLSVVVDDWRRLIDALRPHLQPFWRGLDQADRARFLRHLRSHWEALRHRVAPKVAEQLQALQDRGQLRVLAGRLLRARLGAHEVEALVRPRGATSAWVGHFDVLIRATGLDTDIERTSHPLVATLRDAGLLGADPLGLGVDVDERLQVRDRSGSAVPGLYCLGPLLRGQLWEITAVPELRAAARTLATRLLAQPVDSDAGQPALRAAV</sequence>
<evidence type="ECO:0000313" key="3">
    <source>
        <dbReference type="Proteomes" id="UP000291286"/>
    </source>
</evidence>
<dbReference type="EMBL" id="SHMB01000003">
    <property type="protein sequence ID" value="TAA30047.1"/>
    <property type="molecule type" value="Genomic_DNA"/>
</dbReference>
<dbReference type="SUPFAM" id="SSF51905">
    <property type="entry name" value="FAD/NAD(P)-binding domain"/>
    <property type="match status" value="2"/>
</dbReference>
<evidence type="ECO:0000259" key="1">
    <source>
        <dbReference type="Pfam" id="PF13454"/>
    </source>
</evidence>
<dbReference type="Pfam" id="PF13454">
    <property type="entry name" value="NAD_binding_9"/>
    <property type="match status" value="1"/>
</dbReference>
<gene>
    <name evidence="2" type="ORF">EA661_11105</name>
</gene>
<accession>A0A4Q8LK32</accession>
<dbReference type="InterPro" id="IPR036188">
    <property type="entry name" value="FAD/NAD-bd_sf"/>
</dbReference>
<dbReference type="PANTHER" id="PTHR40254">
    <property type="entry name" value="BLR0577 PROTEIN"/>
    <property type="match status" value="1"/>
</dbReference>
<evidence type="ECO:0000313" key="2">
    <source>
        <dbReference type="EMBL" id="TAA30047.1"/>
    </source>
</evidence>
<proteinExistence type="predicted"/>
<dbReference type="InterPro" id="IPR052189">
    <property type="entry name" value="L-asp_N-monooxygenase_NS-form"/>
</dbReference>
<comment type="caution">
    <text evidence="2">The sequence shown here is derived from an EMBL/GenBank/DDBJ whole genome shotgun (WGS) entry which is preliminary data.</text>
</comment>
<organism evidence="2 3">
    <name type="scientific">Pseudoxanthomonas winnipegensis</name>
    <dbReference type="NCBI Taxonomy" id="2480810"/>
    <lineage>
        <taxon>Bacteria</taxon>
        <taxon>Pseudomonadati</taxon>
        <taxon>Pseudomonadota</taxon>
        <taxon>Gammaproteobacteria</taxon>
        <taxon>Lysobacterales</taxon>
        <taxon>Lysobacteraceae</taxon>
        <taxon>Pseudoxanthomonas</taxon>
    </lineage>
</organism>
<protein>
    <submittedName>
        <fullName evidence="2">Pyridine nucleotide-disulfide oxidoreductase</fullName>
    </submittedName>
</protein>
<reference evidence="2 3" key="1">
    <citation type="submission" date="2019-02" db="EMBL/GenBank/DDBJ databases">
        <title>WGS of Pseudoxanthomonas species novum from clinical isolates.</title>
        <authorList>
            <person name="Bernier A.-M."/>
            <person name="Bernard K."/>
            <person name="Vachon A."/>
        </authorList>
    </citation>
    <scope>NUCLEOTIDE SEQUENCE [LARGE SCALE GENOMIC DNA]</scope>
    <source>
        <strain evidence="2 3">NML171202</strain>
    </source>
</reference>
<dbReference type="AlphaFoldDB" id="A0A4Q8LK32"/>
<feature type="domain" description="FAD-dependent urate hydroxylase HpyO/Asp monooxygenase CreE-like FAD/NAD(P)-binding" evidence="1">
    <location>
        <begin position="5"/>
        <end position="146"/>
    </location>
</feature>
<dbReference type="Gene3D" id="3.50.50.60">
    <property type="entry name" value="FAD/NAD(P)-binding domain"/>
    <property type="match status" value="1"/>
</dbReference>
<name>A0A4Q8LK32_9GAMM</name>
<dbReference type="RefSeq" id="WP_130518634.1">
    <property type="nucleotide sequence ID" value="NZ_SHMA01000002.1"/>
</dbReference>
<dbReference type="PANTHER" id="PTHR40254:SF1">
    <property type="entry name" value="BLR0577 PROTEIN"/>
    <property type="match status" value="1"/>
</dbReference>